<keyword evidence="3" id="KW-1185">Reference proteome</keyword>
<gene>
    <name evidence="2" type="ORF">DRW41_22030</name>
</gene>
<evidence type="ECO:0000259" key="1">
    <source>
        <dbReference type="PROSITE" id="PS50943"/>
    </source>
</evidence>
<proteinExistence type="predicted"/>
<name>A0A3D8GKS2_9BACI</name>
<dbReference type="AlphaFoldDB" id="A0A3D8GKS2"/>
<dbReference type="PROSITE" id="PS50943">
    <property type="entry name" value="HTH_CROC1"/>
    <property type="match status" value="1"/>
</dbReference>
<dbReference type="Pfam" id="PF01381">
    <property type="entry name" value="HTH_3"/>
    <property type="match status" value="1"/>
</dbReference>
<organism evidence="2 3">
    <name type="scientific">Neobacillus piezotolerans</name>
    <dbReference type="NCBI Taxonomy" id="2259171"/>
    <lineage>
        <taxon>Bacteria</taxon>
        <taxon>Bacillati</taxon>
        <taxon>Bacillota</taxon>
        <taxon>Bacilli</taxon>
        <taxon>Bacillales</taxon>
        <taxon>Bacillaceae</taxon>
        <taxon>Neobacillus</taxon>
    </lineage>
</organism>
<dbReference type="OrthoDB" id="7568952at2"/>
<dbReference type="InterPro" id="IPR010982">
    <property type="entry name" value="Lambda_DNA-bd_dom_sf"/>
</dbReference>
<feature type="domain" description="HTH cro/C1-type" evidence="1">
    <location>
        <begin position="22"/>
        <end position="64"/>
    </location>
</feature>
<reference evidence="2 3" key="1">
    <citation type="submission" date="2018-07" db="EMBL/GenBank/DDBJ databases">
        <title>Bacillus sp. YLB-04 draft genome sequence.</title>
        <authorList>
            <person name="Yu L."/>
            <person name="Tang X."/>
        </authorList>
    </citation>
    <scope>NUCLEOTIDE SEQUENCE [LARGE SCALE GENOMIC DNA]</scope>
    <source>
        <strain evidence="2 3">YLB-04</strain>
    </source>
</reference>
<dbReference type="GO" id="GO:0003677">
    <property type="term" value="F:DNA binding"/>
    <property type="evidence" value="ECO:0007669"/>
    <property type="project" value="InterPro"/>
</dbReference>
<dbReference type="Gene3D" id="1.10.260.40">
    <property type="entry name" value="lambda repressor-like DNA-binding domains"/>
    <property type="match status" value="1"/>
</dbReference>
<accession>A0A3D8GKS2</accession>
<dbReference type="InterPro" id="IPR001387">
    <property type="entry name" value="Cro/C1-type_HTH"/>
</dbReference>
<dbReference type="CDD" id="cd00093">
    <property type="entry name" value="HTH_XRE"/>
    <property type="match status" value="1"/>
</dbReference>
<dbReference type="EMBL" id="QNQT01000020">
    <property type="protein sequence ID" value="RDU34706.1"/>
    <property type="molecule type" value="Genomic_DNA"/>
</dbReference>
<comment type="caution">
    <text evidence="2">The sequence shown here is derived from an EMBL/GenBank/DDBJ whole genome shotgun (WGS) entry which is preliminary data.</text>
</comment>
<dbReference type="SMART" id="SM00530">
    <property type="entry name" value="HTH_XRE"/>
    <property type="match status" value="1"/>
</dbReference>
<dbReference type="RefSeq" id="WP_115454163.1">
    <property type="nucleotide sequence ID" value="NZ_QNQT01000020.1"/>
</dbReference>
<evidence type="ECO:0000313" key="2">
    <source>
        <dbReference type="EMBL" id="RDU34706.1"/>
    </source>
</evidence>
<evidence type="ECO:0000313" key="3">
    <source>
        <dbReference type="Proteomes" id="UP000257144"/>
    </source>
</evidence>
<sequence length="73" mass="8069">MFGLGKKRSKFGRFLDSNGIIQEELSKASGVNRNTISRAAKDTGDPSVKNAAKIIRALKKAGYNVDYEDFWST</sequence>
<dbReference type="Proteomes" id="UP000257144">
    <property type="component" value="Unassembled WGS sequence"/>
</dbReference>
<dbReference type="SUPFAM" id="SSF47413">
    <property type="entry name" value="lambda repressor-like DNA-binding domains"/>
    <property type="match status" value="1"/>
</dbReference>
<protein>
    <submittedName>
        <fullName evidence="2">Transcriptional regulator</fullName>
    </submittedName>
</protein>